<dbReference type="Pfam" id="PF00291">
    <property type="entry name" value="PALP"/>
    <property type="match status" value="1"/>
</dbReference>
<dbReference type="PIRSF" id="PIRSF006278">
    <property type="entry name" value="ACCD_DCysDesulf"/>
    <property type="match status" value="1"/>
</dbReference>
<dbReference type="EMBL" id="CP036501">
    <property type="protein sequence ID" value="UZP74826.1"/>
    <property type="molecule type" value="Genomic_DNA"/>
</dbReference>
<comment type="cofactor">
    <cofactor evidence="1">
        <name>pyridoxal 5'-phosphate</name>
        <dbReference type="ChEBI" id="CHEBI:597326"/>
    </cofactor>
</comment>
<organism evidence="5 6">
    <name type="scientific">Candidatus Paraluminiphilus aquimaris</name>
    <dbReference type="NCBI Taxonomy" id="2518994"/>
    <lineage>
        <taxon>Bacteria</taxon>
        <taxon>Pseudomonadati</taxon>
        <taxon>Pseudomonadota</taxon>
        <taxon>Gammaproteobacteria</taxon>
        <taxon>Cellvibrionales</taxon>
        <taxon>Halieaceae</taxon>
        <taxon>Candidatus Paraluminiphilus</taxon>
    </lineage>
</organism>
<dbReference type="PANTHER" id="PTHR43780">
    <property type="entry name" value="1-AMINOCYCLOPROPANE-1-CARBOXYLATE DEAMINASE-RELATED"/>
    <property type="match status" value="1"/>
</dbReference>
<dbReference type="SUPFAM" id="SSF53686">
    <property type="entry name" value="Tryptophan synthase beta subunit-like PLP-dependent enzymes"/>
    <property type="match status" value="1"/>
</dbReference>
<dbReference type="Gene3D" id="3.40.50.1100">
    <property type="match status" value="2"/>
</dbReference>
<evidence type="ECO:0000256" key="2">
    <source>
        <dbReference type="ARBA" id="ARBA00008639"/>
    </source>
</evidence>
<evidence type="ECO:0000256" key="1">
    <source>
        <dbReference type="ARBA" id="ARBA00001933"/>
    </source>
</evidence>
<comment type="similarity">
    <text evidence="2">Belongs to the ACC deaminase/D-cysteine desulfhydrase family.</text>
</comment>
<protein>
    <submittedName>
        <fullName evidence="5">D-cysteine desulfhydrase family protein</fullName>
    </submittedName>
</protein>
<evidence type="ECO:0000313" key="5">
    <source>
        <dbReference type="EMBL" id="UZP74826.1"/>
    </source>
</evidence>
<evidence type="ECO:0000313" key="6">
    <source>
        <dbReference type="Proteomes" id="UP001317963"/>
    </source>
</evidence>
<reference evidence="5 6" key="1">
    <citation type="submission" date="2019-02" db="EMBL/GenBank/DDBJ databases">
        <title>Halieaceae_genomes.</title>
        <authorList>
            <person name="Li S.-H."/>
        </authorList>
    </citation>
    <scope>NUCLEOTIDE SEQUENCE [LARGE SCALE GENOMIC DNA]</scope>
    <source>
        <strain evidence="5 6">JH123</strain>
    </source>
</reference>
<accession>A0ABY6Q7F4</accession>
<keyword evidence="3" id="KW-0663">Pyridoxal phosphate</keyword>
<proteinExistence type="inferred from homology"/>
<dbReference type="Proteomes" id="UP001317963">
    <property type="component" value="Chromosome"/>
</dbReference>
<dbReference type="InterPro" id="IPR001926">
    <property type="entry name" value="TrpB-like_PALP"/>
</dbReference>
<dbReference type="InterPro" id="IPR036052">
    <property type="entry name" value="TrpB-like_PALP_sf"/>
</dbReference>
<keyword evidence="6" id="KW-1185">Reference proteome</keyword>
<evidence type="ECO:0000256" key="3">
    <source>
        <dbReference type="ARBA" id="ARBA00022898"/>
    </source>
</evidence>
<evidence type="ECO:0000259" key="4">
    <source>
        <dbReference type="Pfam" id="PF00291"/>
    </source>
</evidence>
<gene>
    <name evidence="5" type="ORF">E0F26_08790</name>
</gene>
<sequence length="334" mass="36145">MISYPPRETLAVLPSPFQCLHRASERWGNGRRIWCKRDDLTGSLLTGNKVRKLEFLAADAINRGCTVLVTAGALQSNHCRATAAVAAQLGLKCELILRGHEQELSGNYLLSRLLDAEITYVSRGTTGDEMTSYLADAQDRWARRGEKALTIPIGGSDAMGIWGYISAVEELMSDMHRHSLQRAAIVHATGSGGTQAGLNAGVLLHGVDADVISYAVCDDEAYFNDKAQADWDNLRANRTDLPNKPIKTLTNDQYIGPGYGKAGEEVFDTLAELARLEGIALDPVYTGKAFYGLVTDLAKQSFASESPDIIFMHTGGVFGIFPHASEVEAALGRA</sequence>
<dbReference type="PANTHER" id="PTHR43780:SF2">
    <property type="entry name" value="1-AMINOCYCLOPROPANE-1-CARBOXYLATE DEAMINASE-RELATED"/>
    <property type="match status" value="1"/>
</dbReference>
<name>A0ABY6Q7F4_9GAMM</name>
<feature type="domain" description="Tryptophan synthase beta chain-like PALP" evidence="4">
    <location>
        <begin position="10"/>
        <end position="315"/>
    </location>
</feature>
<dbReference type="InterPro" id="IPR027278">
    <property type="entry name" value="ACCD_DCysDesulf"/>
</dbReference>